<dbReference type="AlphaFoldDB" id="A0A4Y2I0K2"/>
<proteinExistence type="predicted"/>
<gene>
    <name evidence="1" type="ORF">AVEN_171463_1</name>
</gene>
<dbReference type="EMBL" id="BGPR01002269">
    <property type="protein sequence ID" value="GBM70729.1"/>
    <property type="molecule type" value="Genomic_DNA"/>
</dbReference>
<evidence type="ECO:0000313" key="1">
    <source>
        <dbReference type="EMBL" id="GBM70729.1"/>
    </source>
</evidence>
<dbReference type="Proteomes" id="UP000499080">
    <property type="component" value="Unassembled WGS sequence"/>
</dbReference>
<sequence length="100" mass="11957">MKFIWSNFPYATFMFSLLFEDSPRLNVGYPENLLRRHHNHHWSQVTITSPLSSESWVYCLNCNRNGFHFQVTVWPQEHLSGDLARKVRLTYLNCQELRTP</sequence>
<organism evidence="1 2">
    <name type="scientific">Araneus ventricosus</name>
    <name type="common">Orbweaver spider</name>
    <name type="synonym">Epeira ventricosa</name>
    <dbReference type="NCBI Taxonomy" id="182803"/>
    <lineage>
        <taxon>Eukaryota</taxon>
        <taxon>Metazoa</taxon>
        <taxon>Ecdysozoa</taxon>
        <taxon>Arthropoda</taxon>
        <taxon>Chelicerata</taxon>
        <taxon>Arachnida</taxon>
        <taxon>Araneae</taxon>
        <taxon>Araneomorphae</taxon>
        <taxon>Entelegynae</taxon>
        <taxon>Araneoidea</taxon>
        <taxon>Araneidae</taxon>
        <taxon>Araneus</taxon>
    </lineage>
</organism>
<name>A0A4Y2I0K2_ARAVE</name>
<keyword evidence="2" id="KW-1185">Reference proteome</keyword>
<protein>
    <submittedName>
        <fullName evidence="1">Uncharacterized protein</fullName>
    </submittedName>
</protein>
<evidence type="ECO:0000313" key="2">
    <source>
        <dbReference type="Proteomes" id="UP000499080"/>
    </source>
</evidence>
<reference evidence="1 2" key="1">
    <citation type="journal article" date="2019" name="Sci. Rep.">
        <title>Orb-weaving spider Araneus ventricosus genome elucidates the spidroin gene catalogue.</title>
        <authorList>
            <person name="Kono N."/>
            <person name="Nakamura H."/>
            <person name="Ohtoshi R."/>
            <person name="Moran D.A.P."/>
            <person name="Shinohara A."/>
            <person name="Yoshida Y."/>
            <person name="Fujiwara M."/>
            <person name="Mori M."/>
            <person name="Tomita M."/>
            <person name="Arakawa K."/>
        </authorList>
    </citation>
    <scope>NUCLEOTIDE SEQUENCE [LARGE SCALE GENOMIC DNA]</scope>
</reference>
<comment type="caution">
    <text evidence="1">The sequence shown here is derived from an EMBL/GenBank/DDBJ whole genome shotgun (WGS) entry which is preliminary data.</text>
</comment>
<accession>A0A4Y2I0K2</accession>